<keyword evidence="2" id="KW-1185">Reference proteome</keyword>
<name>A0A0D8J615_9FIRM</name>
<evidence type="ECO:0000313" key="2">
    <source>
        <dbReference type="Proteomes" id="UP000032483"/>
    </source>
</evidence>
<accession>A0A0D8J615</accession>
<gene>
    <name evidence="1" type="ORF">TQ39_03290</name>
</gene>
<sequence>MSDIKDNLEGCEICLRHVDVDTLVSMLDRKKFNIVAGGIADGDCGWEVKLECKYAMLTQKPDRLLLLSPKRLYYWVDMSSKSAVSIRESEIKCITVDDQWIHVKTTTFEFHICMVCMGG</sequence>
<dbReference type="AlphaFoldDB" id="A0A0D8J615"/>
<comment type="caution">
    <text evidence="1">The sequence shown here is derived from an EMBL/GenBank/DDBJ whole genome shotgun (WGS) entry which is preliminary data.</text>
</comment>
<protein>
    <submittedName>
        <fullName evidence="1">Uncharacterized protein</fullName>
    </submittedName>
</protein>
<dbReference type="RefSeq" id="WP_050004546.1">
    <property type="nucleotide sequence ID" value="NZ_JBBNKJ010000003.1"/>
</dbReference>
<reference evidence="1" key="1">
    <citation type="submission" date="2015-02" db="EMBL/GenBank/DDBJ databases">
        <title>A novel member of the family Ruminococcaceae isolated from human feces.</title>
        <authorList>
            <person name="Shkoporov A.N."/>
            <person name="Chaplin A.V."/>
            <person name="Motuzova O.V."/>
            <person name="Kafarskaia L.I."/>
            <person name="Khokhlova E.V."/>
            <person name="Efimov B.A."/>
        </authorList>
    </citation>
    <scope>NUCLEOTIDE SEQUENCE [LARGE SCALE GENOMIC DNA]</scope>
    <source>
        <strain evidence="1">585-1</strain>
    </source>
</reference>
<proteinExistence type="predicted"/>
<evidence type="ECO:0000313" key="1">
    <source>
        <dbReference type="EMBL" id="KJF41233.1"/>
    </source>
</evidence>
<dbReference type="EMBL" id="JXXK01000002">
    <property type="protein sequence ID" value="KJF41233.1"/>
    <property type="molecule type" value="Genomic_DNA"/>
</dbReference>
<dbReference type="Proteomes" id="UP000032483">
    <property type="component" value="Unassembled WGS sequence"/>
</dbReference>
<organism evidence="1 2">
    <name type="scientific">Ruthenibacterium lactatiformans</name>
    <dbReference type="NCBI Taxonomy" id="1550024"/>
    <lineage>
        <taxon>Bacteria</taxon>
        <taxon>Bacillati</taxon>
        <taxon>Bacillota</taxon>
        <taxon>Clostridia</taxon>
        <taxon>Eubacteriales</taxon>
        <taxon>Oscillospiraceae</taxon>
        <taxon>Ruthenibacterium</taxon>
    </lineage>
</organism>